<sequence>MHAGAARTPVVKIDSGWGWTYGALSGTLVLGAHTVSTTRCAAASPLSLYAEPTSDIRVHAAYWRVRRARIGSATLARPPRAPAASLVQVPRHHMLQPTWRPSPAFATHSTAIEAMASPPPRSLPTLLSPISPAGLRAISRPRHTAFSDPVRHPQVRL</sequence>
<keyword evidence="2" id="KW-1185">Reference proteome</keyword>
<evidence type="ECO:0000313" key="1">
    <source>
        <dbReference type="EMBL" id="KAJ7737966.1"/>
    </source>
</evidence>
<dbReference type="EMBL" id="JARKIB010000114">
    <property type="protein sequence ID" value="KAJ7737966.1"/>
    <property type="molecule type" value="Genomic_DNA"/>
</dbReference>
<protein>
    <submittedName>
        <fullName evidence="1">Uncharacterized protein</fullName>
    </submittedName>
</protein>
<dbReference type="AlphaFoldDB" id="A0AAD7I9B0"/>
<dbReference type="Proteomes" id="UP001215598">
    <property type="component" value="Unassembled WGS sequence"/>
</dbReference>
<gene>
    <name evidence="1" type="ORF">B0H16DRAFT_1571314</name>
</gene>
<comment type="caution">
    <text evidence="1">The sequence shown here is derived from an EMBL/GenBank/DDBJ whole genome shotgun (WGS) entry which is preliminary data.</text>
</comment>
<accession>A0AAD7I9B0</accession>
<evidence type="ECO:0000313" key="2">
    <source>
        <dbReference type="Proteomes" id="UP001215598"/>
    </source>
</evidence>
<reference evidence="1" key="1">
    <citation type="submission" date="2023-03" db="EMBL/GenBank/DDBJ databases">
        <title>Massive genome expansion in bonnet fungi (Mycena s.s.) driven by repeated elements and novel gene families across ecological guilds.</title>
        <authorList>
            <consortium name="Lawrence Berkeley National Laboratory"/>
            <person name="Harder C.B."/>
            <person name="Miyauchi S."/>
            <person name="Viragh M."/>
            <person name="Kuo A."/>
            <person name="Thoen E."/>
            <person name="Andreopoulos B."/>
            <person name="Lu D."/>
            <person name="Skrede I."/>
            <person name="Drula E."/>
            <person name="Henrissat B."/>
            <person name="Morin E."/>
            <person name="Kohler A."/>
            <person name="Barry K."/>
            <person name="LaButti K."/>
            <person name="Morin E."/>
            <person name="Salamov A."/>
            <person name="Lipzen A."/>
            <person name="Mereny Z."/>
            <person name="Hegedus B."/>
            <person name="Baldrian P."/>
            <person name="Stursova M."/>
            <person name="Weitz H."/>
            <person name="Taylor A."/>
            <person name="Grigoriev I.V."/>
            <person name="Nagy L.G."/>
            <person name="Martin F."/>
            <person name="Kauserud H."/>
        </authorList>
    </citation>
    <scope>NUCLEOTIDE SEQUENCE</scope>
    <source>
        <strain evidence="1">CBHHK182m</strain>
    </source>
</reference>
<organism evidence="1 2">
    <name type="scientific">Mycena metata</name>
    <dbReference type="NCBI Taxonomy" id="1033252"/>
    <lineage>
        <taxon>Eukaryota</taxon>
        <taxon>Fungi</taxon>
        <taxon>Dikarya</taxon>
        <taxon>Basidiomycota</taxon>
        <taxon>Agaricomycotina</taxon>
        <taxon>Agaricomycetes</taxon>
        <taxon>Agaricomycetidae</taxon>
        <taxon>Agaricales</taxon>
        <taxon>Marasmiineae</taxon>
        <taxon>Mycenaceae</taxon>
        <taxon>Mycena</taxon>
    </lineage>
</organism>
<name>A0AAD7I9B0_9AGAR</name>
<proteinExistence type="predicted"/>